<sequence>MNERIAIRILVVWLTLTMLTPLLGCRVGVFAGGGSGGVGGGVGVEQDVLPSPGRSEAEAGRLLIEKGEYEVAAASLERTHAENPKDWRAQYYLGLAYIGLDRRDEGFELVKTIVIPFAYYMKREIVCTAEYVEEKDMPGPEAIKAMLDYLAVSEQRQRVRDRPLRGNPDLEYKCPPFLYPAF</sequence>
<protein>
    <recommendedName>
        <fullName evidence="3">Tetratricopeptide repeat protein</fullName>
    </recommendedName>
</protein>
<dbReference type="InterPro" id="IPR011990">
    <property type="entry name" value="TPR-like_helical_dom_sf"/>
</dbReference>
<dbReference type="STRING" id="1121439.dsat_0971"/>
<evidence type="ECO:0000313" key="2">
    <source>
        <dbReference type="Proteomes" id="UP000014975"/>
    </source>
</evidence>
<reference evidence="1 2" key="1">
    <citation type="journal article" date="2013" name="Genome Announc.">
        <title>Draft genome sequences for three mercury-methylating, sulfate-reducing bacteria.</title>
        <authorList>
            <person name="Brown S.D."/>
            <person name="Hurt R.A.Jr."/>
            <person name="Gilmour C.C."/>
            <person name="Elias D.A."/>
        </authorList>
    </citation>
    <scope>NUCLEOTIDE SEQUENCE [LARGE SCALE GENOMIC DNA]</scope>
    <source>
        <strain evidence="1 2">DSM 16529</strain>
    </source>
</reference>
<organism evidence="1 2">
    <name type="scientific">Alkalidesulfovibrio alkalitolerans DSM 16529</name>
    <dbReference type="NCBI Taxonomy" id="1121439"/>
    <lineage>
        <taxon>Bacteria</taxon>
        <taxon>Pseudomonadati</taxon>
        <taxon>Thermodesulfobacteriota</taxon>
        <taxon>Desulfovibrionia</taxon>
        <taxon>Desulfovibrionales</taxon>
        <taxon>Desulfovibrionaceae</taxon>
        <taxon>Alkalidesulfovibrio</taxon>
    </lineage>
</organism>
<dbReference type="Proteomes" id="UP000014975">
    <property type="component" value="Unassembled WGS sequence"/>
</dbReference>
<evidence type="ECO:0008006" key="3">
    <source>
        <dbReference type="Google" id="ProtNLM"/>
    </source>
</evidence>
<evidence type="ECO:0000313" key="1">
    <source>
        <dbReference type="EMBL" id="EPR31382.1"/>
    </source>
</evidence>
<keyword evidence="2" id="KW-1185">Reference proteome</keyword>
<dbReference type="RefSeq" id="WP_020887668.1">
    <property type="nucleotide sequence ID" value="NZ_ATHI01000029.1"/>
</dbReference>
<dbReference type="EMBL" id="ATHI01000029">
    <property type="protein sequence ID" value="EPR31382.1"/>
    <property type="molecule type" value="Genomic_DNA"/>
</dbReference>
<dbReference type="Gene3D" id="1.25.40.10">
    <property type="entry name" value="Tetratricopeptide repeat domain"/>
    <property type="match status" value="1"/>
</dbReference>
<proteinExistence type="predicted"/>
<accession>S7T2T8</accession>
<dbReference type="eggNOG" id="ENOG5031MTA">
    <property type="taxonomic scope" value="Bacteria"/>
</dbReference>
<comment type="caution">
    <text evidence="1">The sequence shown here is derived from an EMBL/GenBank/DDBJ whole genome shotgun (WGS) entry which is preliminary data.</text>
</comment>
<dbReference type="AlphaFoldDB" id="S7T2T8"/>
<dbReference type="SUPFAM" id="SSF48452">
    <property type="entry name" value="TPR-like"/>
    <property type="match status" value="1"/>
</dbReference>
<gene>
    <name evidence="1" type="ORF">dsat_0971</name>
</gene>
<dbReference type="PATRIC" id="fig|1121439.3.peg.2342"/>
<name>S7T2T8_9BACT</name>